<name>A0A6J4QHS1_9ACTN</name>
<dbReference type="EMBL" id="CADCUW010000466">
    <property type="protein sequence ID" value="CAA9440249.1"/>
    <property type="molecule type" value="Genomic_DNA"/>
</dbReference>
<protein>
    <submittedName>
        <fullName evidence="2">Uncharacterized protein</fullName>
    </submittedName>
</protein>
<feature type="non-terminal residue" evidence="2">
    <location>
        <position position="1"/>
    </location>
</feature>
<feature type="non-terminal residue" evidence="2">
    <location>
        <position position="33"/>
    </location>
</feature>
<feature type="compositionally biased region" description="Basic and acidic residues" evidence="1">
    <location>
        <begin position="1"/>
        <end position="14"/>
    </location>
</feature>
<organism evidence="2">
    <name type="scientific">uncultured Rubrobacteraceae bacterium</name>
    <dbReference type="NCBI Taxonomy" id="349277"/>
    <lineage>
        <taxon>Bacteria</taxon>
        <taxon>Bacillati</taxon>
        <taxon>Actinomycetota</taxon>
        <taxon>Rubrobacteria</taxon>
        <taxon>Rubrobacterales</taxon>
        <taxon>Rubrobacteraceae</taxon>
        <taxon>environmental samples</taxon>
    </lineage>
</organism>
<accession>A0A6J4QHS1</accession>
<gene>
    <name evidence="2" type="ORF">AVDCRST_MAG01-01-3582</name>
</gene>
<dbReference type="AlphaFoldDB" id="A0A6J4QHS1"/>
<reference evidence="2" key="1">
    <citation type="submission" date="2020-02" db="EMBL/GenBank/DDBJ databases">
        <authorList>
            <person name="Meier V. D."/>
        </authorList>
    </citation>
    <scope>NUCLEOTIDE SEQUENCE</scope>
    <source>
        <strain evidence="2">AVDCRST_MAG01</strain>
    </source>
</reference>
<sequence length="33" mass="3477">GRRAEGPEARDGHGGRQHPAVARRGGGRGREGR</sequence>
<evidence type="ECO:0000256" key="1">
    <source>
        <dbReference type="SAM" id="MobiDB-lite"/>
    </source>
</evidence>
<feature type="region of interest" description="Disordered" evidence="1">
    <location>
        <begin position="1"/>
        <end position="33"/>
    </location>
</feature>
<evidence type="ECO:0000313" key="2">
    <source>
        <dbReference type="EMBL" id="CAA9440249.1"/>
    </source>
</evidence>
<proteinExistence type="predicted"/>